<evidence type="ECO:0000313" key="2">
    <source>
        <dbReference type="EMBL" id="RPB29517.1"/>
    </source>
</evidence>
<sequence length="131" mass="14798">MEDTNGASKINSIQNGMLLQSSIHNAFDQYLVSVNPDDGYNIVVFGFDSLGLDGRVLDGVCRDRNDLHRVLDELLRWHFRQSVLANIRGAGEPIFEHDFVGEDMIKVISGERYGKERLEMEVAARLKGFVK</sequence>
<proteinExistence type="predicted"/>
<dbReference type="OrthoDB" id="2142759at2759"/>
<evidence type="ECO:0000259" key="1">
    <source>
        <dbReference type="Pfam" id="PF13391"/>
    </source>
</evidence>
<organism evidence="2 3">
    <name type="scientific">Terfezia boudieri ATCC MYA-4762</name>
    <dbReference type="NCBI Taxonomy" id="1051890"/>
    <lineage>
        <taxon>Eukaryota</taxon>
        <taxon>Fungi</taxon>
        <taxon>Dikarya</taxon>
        <taxon>Ascomycota</taxon>
        <taxon>Pezizomycotina</taxon>
        <taxon>Pezizomycetes</taxon>
        <taxon>Pezizales</taxon>
        <taxon>Pezizaceae</taxon>
        <taxon>Terfezia</taxon>
    </lineage>
</organism>
<dbReference type="STRING" id="1051890.A0A3N4M3C5"/>
<feature type="domain" description="HNH nuclease" evidence="1">
    <location>
        <begin position="4"/>
        <end position="35"/>
    </location>
</feature>
<gene>
    <name evidence="2" type="ORF">L211DRAFT_832220</name>
</gene>
<keyword evidence="3" id="KW-1185">Reference proteome</keyword>
<dbReference type="EMBL" id="ML121527">
    <property type="protein sequence ID" value="RPB29517.1"/>
    <property type="molecule type" value="Genomic_DNA"/>
</dbReference>
<protein>
    <recommendedName>
        <fullName evidence="1">HNH nuclease domain-containing protein</fullName>
    </recommendedName>
</protein>
<dbReference type="InterPro" id="IPR003615">
    <property type="entry name" value="HNH_nuc"/>
</dbReference>
<dbReference type="Proteomes" id="UP000267821">
    <property type="component" value="Unassembled WGS sequence"/>
</dbReference>
<accession>A0A3N4M3C5</accession>
<evidence type="ECO:0000313" key="3">
    <source>
        <dbReference type="Proteomes" id="UP000267821"/>
    </source>
</evidence>
<reference evidence="2 3" key="1">
    <citation type="journal article" date="2018" name="Nat. Ecol. Evol.">
        <title>Pezizomycetes genomes reveal the molecular basis of ectomycorrhizal truffle lifestyle.</title>
        <authorList>
            <person name="Murat C."/>
            <person name="Payen T."/>
            <person name="Noel B."/>
            <person name="Kuo A."/>
            <person name="Morin E."/>
            <person name="Chen J."/>
            <person name="Kohler A."/>
            <person name="Krizsan K."/>
            <person name="Balestrini R."/>
            <person name="Da Silva C."/>
            <person name="Montanini B."/>
            <person name="Hainaut M."/>
            <person name="Levati E."/>
            <person name="Barry K.W."/>
            <person name="Belfiori B."/>
            <person name="Cichocki N."/>
            <person name="Clum A."/>
            <person name="Dockter R.B."/>
            <person name="Fauchery L."/>
            <person name="Guy J."/>
            <person name="Iotti M."/>
            <person name="Le Tacon F."/>
            <person name="Lindquist E.A."/>
            <person name="Lipzen A."/>
            <person name="Malagnac F."/>
            <person name="Mello A."/>
            <person name="Molinier V."/>
            <person name="Miyauchi S."/>
            <person name="Poulain J."/>
            <person name="Riccioni C."/>
            <person name="Rubini A."/>
            <person name="Sitrit Y."/>
            <person name="Splivallo R."/>
            <person name="Traeger S."/>
            <person name="Wang M."/>
            <person name="Zifcakova L."/>
            <person name="Wipf D."/>
            <person name="Zambonelli A."/>
            <person name="Paolocci F."/>
            <person name="Nowrousian M."/>
            <person name="Ottonello S."/>
            <person name="Baldrian P."/>
            <person name="Spatafora J.W."/>
            <person name="Henrissat B."/>
            <person name="Nagy L.G."/>
            <person name="Aury J.M."/>
            <person name="Wincker P."/>
            <person name="Grigoriev I.V."/>
            <person name="Bonfante P."/>
            <person name="Martin F.M."/>
        </authorList>
    </citation>
    <scope>NUCLEOTIDE SEQUENCE [LARGE SCALE GENOMIC DNA]</scope>
    <source>
        <strain evidence="2 3">ATCC MYA-4762</strain>
    </source>
</reference>
<dbReference type="InParanoid" id="A0A3N4M3C5"/>
<name>A0A3N4M3C5_9PEZI</name>
<dbReference type="AlphaFoldDB" id="A0A3N4M3C5"/>
<dbReference type="Pfam" id="PF13391">
    <property type="entry name" value="HNH_2"/>
    <property type="match status" value="1"/>
</dbReference>